<dbReference type="AlphaFoldDB" id="A0A0K3C748"/>
<dbReference type="Proteomes" id="UP000199069">
    <property type="component" value="Unassembled WGS sequence"/>
</dbReference>
<protein>
    <submittedName>
        <fullName evidence="1">Uncharacterized protein</fullName>
    </submittedName>
</protein>
<reference evidence="1 2" key="1">
    <citation type="submission" date="2015-07" db="EMBL/GenBank/DDBJ databases">
        <authorList>
            <person name="Cajimat M.N.B."/>
            <person name="Milazzo M.L."/>
            <person name="Fulhorst C.F."/>
        </authorList>
    </citation>
    <scope>NUCLEOTIDE SEQUENCE [LARGE SCALE GENOMIC DNA]</scope>
    <source>
        <strain evidence="1">Single colony</strain>
    </source>
</reference>
<accession>A0A0K3C748</accession>
<evidence type="ECO:0000313" key="1">
    <source>
        <dbReference type="EMBL" id="CTR04497.1"/>
    </source>
</evidence>
<gene>
    <name evidence="1" type="primary">FGENESH: predicted gene_1.358</name>
    <name evidence="1" type="ORF">BN2166_0003580</name>
</gene>
<dbReference type="EMBL" id="CWKI01000001">
    <property type="protein sequence ID" value="CTR04497.1"/>
    <property type="molecule type" value="Genomic_DNA"/>
</dbReference>
<dbReference type="InterPro" id="IPR032675">
    <property type="entry name" value="LRR_dom_sf"/>
</dbReference>
<sequence length="303" mass="34070">MTARLPPELFALVLEYVARSLTNPRPFLIACSLLDRSYGQEAQRILFRRCSRLRQPERVEGWLASPHSATTEDLMVYFGMDSRLSRVPARCAALKSLNVHLTKTVSPAFLSKVSLTSLEHLEISADAGYFDPLRRKSIGTIRLDSLTSLTIGGDVHESLLFFLHKYCTRLTHLDITRNGESADPVGAYDLWFTQEVSNLSRLIYFQLDGPICECCYYALVVALPPTLETLAFRTEEHDILADLLQGTIFFKEVFGGIVRHPVVPNLKLLVLPKKVKRLLPLDAINGAAKRGITLRFTRPKPSD</sequence>
<proteinExistence type="predicted"/>
<name>A0A0K3C748_RHOTO</name>
<dbReference type="Gene3D" id="3.80.10.10">
    <property type="entry name" value="Ribonuclease Inhibitor"/>
    <property type="match status" value="1"/>
</dbReference>
<keyword evidence="2" id="KW-1185">Reference proteome</keyword>
<organism evidence="1 2">
    <name type="scientific">Rhodotorula toruloides</name>
    <name type="common">Yeast</name>
    <name type="synonym">Rhodosporidium toruloides</name>
    <dbReference type="NCBI Taxonomy" id="5286"/>
    <lineage>
        <taxon>Eukaryota</taxon>
        <taxon>Fungi</taxon>
        <taxon>Dikarya</taxon>
        <taxon>Basidiomycota</taxon>
        <taxon>Pucciniomycotina</taxon>
        <taxon>Microbotryomycetes</taxon>
        <taxon>Sporidiobolales</taxon>
        <taxon>Sporidiobolaceae</taxon>
        <taxon>Rhodotorula</taxon>
    </lineage>
</organism>
<evidence type="ECO:0000313" key="2">
    <source>
        <dbReference type="Proteomes" id="UP000199069"/>
    </source>
</evidence>
<dbReference type="SUPFAM" id="SSF52047">
    <property type="entry name" value="RNI-like"/>
    <property type="match status" value="1"/>
</dbReference>